<organism evidence="1 2">
    <name type="scientific">Rhizobium miluonense</name>
    <dbReference type="NCBI Taxonomy" id="411945"/>
    <lineage>
        <taxon>Bacteria</taxon>
        <taxon>Pseudomonadati</taxon>
        <taxon>Pseudomonadota</taxon>
        <taxon>Alphaproteobacteria</taxon>
        <taxon>Hyphomicrobiales</taxon>
        <taxon>Rhizobiaceae</taxon>
        <taxon>Rhizobium/Agrobacterium group</taxon>
        <taxon>Rhizobium</taxon>
    </lineage>
</organism>
<dbReference type="Proteomes" id="UP000199435">
    <property type="component" value="Unassembled WGS sequence"/>
</dbReference>
<protein>
    <submittedName>
        <fullName evidence="1">Uncharacterized protein</fullName>
    </submittedName>
</protein>
<proteinExistence type="predicted"/>
<dbReference type="RefSeq" id="WP_280949836.1">
    <property type="nucleotide sequence ID" value="NZ_FMAH01000028.1"/>
</dbReference>
<evidence type="ECO:0000313" key="2">
    <source>
        <dbReference type="Proteomes" id="UP000199435"/>
    </source>
</evidence>
<dbReference type="AlphaFoldDB" id="A0A1C3WFJ8"/>
<dbReference type="EMBL" id="FMAH01000028">
    <property type="protein sequence ID" value="SCB38656.1"/>
    <property type="molecule type" value="Genomic_DNA"/>
</dbReference>
<gene>
    <name evidence="1" type="ORF">GA0061102_102869</name>
</gene>
<accession>A0A1C3WFJ8</accession>
<evidence type="ECO:0000313" key="1">
    <source>
        <dbReference type="EMBL" id="SCB38656.1"/>
    </source>
</evidence>
<keyword evidence="2" id="KW-1185">Reference proteome</keyword>
<reference evidence="2" key="1">
    <citation type="submission" date="2016-08" db="EMBL/GenBank/DDBJ databases">
        <authorList>
            <person name="Varghese N."/>
            <person name="Submissions Spin"/>
        </authorList>
    </citation>
    <scope>NUCLEOTIDE SEQUENCE [LARGE SCALE GENOMIC DNA]</scope>
    <source>
        <strain evidence="2">HAMBI 2971</strain>
    </source>
</reference>
<sequence>MSMNSVLESGTLARALADASAGDGIIEFAGLIAKGGNDFGT</sequence>
<dbReference type="STRING" id="411945.GA0061102_102869"/>
<name>A0A1C3WFJ8_9HYPH</name>